<feature type="transmembrane region" description="Helical" evidence="1">
    <location>
        <begin position="114"/>
        <end position="133"/>
    </location>
</feature>
<keyword evidence="1" id="KW-1133">Transmembrane helix</keyword>
<organism evidence="2">
    <name type="scientific">mine drainage metagenome</name>
    <dbReference type="NCBI Taxonomy" id="410659"/>
    <lineage>
        <taxon>unclassified sequences</taxon>
        <taxon>metagenomes</taxon>
        <taxon>ecological metagenomes</taxon>
    </lineage>
</organism>
<keyword evidence="1" id="KW-0472">Membrane</keyword>
<proteinExistence type="predicted"/>
<evidence type="ECO:0008006" key="3">
    <source>
        <dbReference type="Google" id="ProtNLM"/>
    </source>
</evidence>
<name>T0ZGE7_9ZZZZ</name>
<accession>T0ZGE7</accession>
<reference evidence="2" key="1">
    <citation type="submission" date="2013-08" db="EMBL/GenBank/DDBJ databases">
        <authorList>
            <person name="Mendez C."/>
            <person name="Richter M."/>
            <person name="Ferrer M."/>
            <person name="Sanchez J."/>
        </authorList>
    </citation>
    <scope>NUCLEOTIDE SEQUENCE</scope>
</reference>
<dbReference type="Gene3D" id="1.20.120.1200">
    <property type="entry name" value="NADH-ubiquinone/plastoquinone oxidoreductase chain 6, subunit NuoJ"/>
    <property type="match status" value="1"/>
</dbReference>
<feature type="transmembrane region" description="Helical" evidence="1">
    <location>
        <begin position="12"/>
        <end position="30"/>
    </location>
</feature>
<dbReference type="InterPro" id="IPR042106">
    <property type="entry name" value="Nuo/plastoQ_OxRdtase_6_NuoJ"/>
</dbReference>
<feature type="transmembrane region" description="Helical" evidence="1">
    <location>
        <begin position="68"/>
        <end position="87"/>
    </location>
</feature>
<evidence type="ECO:0000313" key="2">
    <source>
        <dbReference type="EMBL" id="EQD43402.1"/>
    </source>
</evidence>
<keyword evidence="1" id="KW-0812">Transmembrane</keyword>
<sequence length="140" mass="14810">MAIFRLKDILHAAIALASVFFANSLLFLLMGQDLLAILQLFIMIGGVSTYIFVGVASGSFSKFKHTSYARLAVISVILAAVLVYPLLSTNMHPGNSSALTGSGVSAGLSASVQYLYFIAIFIFSVSIGAVIVMKRISGGR</sequence>
<dbReference type="EMBL" id="AUZZ01007160">
    <property type="protein sequence ID" value="EQD43402.1"/>
    <property type="molecule type" value="Genomic_DNA"/>
</dbReference>
<protein>
    <recommendedName>
        <fullName evidence="3">NADH-quinone oxidoreductase subunit J</fullName>
    </recommendedName>
</protein>
<reference evidence="2" key="2">
    <citation type="journal article" date="2014" name="ISME J.">
        <title>Microbial stratification in low pH oxic and suboxic macroscopic growths along an acid mine drainage.</title>
        <authorList>
            <person name="Mendez-Garcia C."/>
            <person name="Mesa V."/>
            <person name="Sprenger R.R."/>
            <person name="Richter M."/>
            <person name="Diez M.S."/>
            <person name="Solano J."/>
            <person name="Bargiela R."/>
            <person name="Golyshina O.V."/>
            <person name="Manteca A."/>
            <person name="Ramos J.L."/>
            <person name="Gallego J.R."/>
            <person name="Llorente I."/>
            <person name="Martins Dos Santos V.A."/>
            <person name="Jensen O.N."/>
            <person name="Pelaez A.I."/>
            <person name="Sanchez J."/>
            <person name="Ferrer M."/>
        </authorList>
    </citation>
    <scope>NUCLEOTIDE SEQUENCE</scope>
</reference>
<gene>
    <name evidence="2" type="ORF">B2A_09916</name>
</gene>
<evidence type="ECO:0000256" key="1">
    <source>
        <dbReference type="SAM" id="Phobius"/>
    </source>
</evidence>
<comment type="caution">
    <text evidence="2">The sequence shown here is derived from an EMBL/GenBank/DDBJ whole genome shotgun (WGS) entry which is preliminary data.</text>
</comment>
<dbReference type="AlphaFoldDB" id="T0ZGE7"/>
<feature type="transmembrane region" description="Helical" evidence="1">
    <location>
        <begin position="36"/>
        <end position="56"/>
    </location>
</feature>